<protein>
    <submittedName>
        <fullName evidence="1">Uncharacterized protein</fullName>
    </submittedName>
</protein>
<keyword evidence="2" id="KW-1185">Reference proteome</keyword>
<comment type="caution">
    <text evidence="1">The sequence shown here is derived from an EMBL/GenBank/DDBJ whole genome shotgun (WGS) entry which is preliminary data.</text>
</comment>
<dbReference type="EMBL" id="JAVFKN010000029">
    <property type="protein sequence ID" value="MDQ5770329.1"/>
    <property type="molecule type" value="Genomic_DNA"/>
</dbReference>
<gene>
    <name evidence="1" type="ORF">RCC75_17470</name>
</gene>
<sequence length="69" mass="7194">MADIAGTIALLNQSAQDSVQLMDAQTASQALTTQASVRNQAQRATLEVVNAAMSGHKSLIQALVQGISR</sequence>
<evidence type="ECO:0000313" key="1">
    <source>
        <dbReference type="EMBL" id="MDQ5770329.1"/>
    </source>
</evidence>
<accession>A0ABU0YC20</accession>
<dbReference type="RefSeq" id="WP_202718272.1">
    <property type="nucleotide sequence ID" value="NZ_CP053482.1"/>
</dbReference>
<organism evidence="1 2">
    <name type="scientific">Thiothrix subterranea</name>
    <dbReference type="NCBI Taxonomy" id="2735563"/>
    <lineage>
        <taxon>Bacteria</taxon>
        <taxon>Pseudomonadati</taxon>
        <taxon>Pseudomonadota</taxon>
        <taxon>Gammaproteobacteria</taxon>
        <taxon>Thiotrichales</taxon>
        <taxon>Thiotrichaceae</taxon>
        <taxon>Thiothrix</taxon>
    </lineage>
</organism>
<evidence type="ECO:0000313" key="2">
    <source>
        <dbReference type="Proteomes" id="UP001223336"/>
    </source>
</evidence>
<reference evidence="1 2" key="1">
    <citation type="submission" date="2023-08" db="EMBL/GenBank/DDBJ databases">
        <title>New molecular markers tilS and rpoB for phylogenetic and monitoring studies of the genus Thiothrix biodiversity.</title>
        <authorList>
            <person name="Ravin N.V."/>
            <person name="Smolyakov D."/>
            <person name="Markov N.D."/>
            <person name="Beletsky A.V."/>
            <person name="Mardanov A.V."/>
            <person name="Rudenko T.S."/>
            <person name="Grabovich M.Y."/>
        </authorList>
    </citation>
    <scope>NUCLEOTIDE SEQUENCE [LARGE SCALE GENOMIC DNA]</scope>
    <source>
        <strain evidence="1 2">H33</strain>
    </source>
</reference>
<name>A0ABU0YC20_9GAMM</name>
<dbReference type="Proteomes" id="UP001223336">
    <property type="component" value="Unassembled WGS sequence"/>
</dbReference>
<proteinExistence type="predicted"/>